<gene>
    <name evidence="9" type="primary">bioD</name>
    <name evidence="10" type="ORF">ATZ36_13385</name>
</gene>
<sequence>MFFNRTALKGIKMHKGIFVTATDTEAGKTYVSCKIAEILEKSGINTGVFKPVSTGDRNDAKVLIKAAKIDETPETVTPVFFKNPMPPYGASLLERRASDRIFDLKKINDAFKYFLNKYEFTVVEEVGGILVPLKQNFFVSDLIKKFNLPVIVVARFGLGTLNHTLLTVEKSKRDRQKILGVILSGKKNNNDVSVKSNASIIKRITKLSVLELGYNEKIDLEKNRWIIK</sequence>
<evidence type="ECO:0000256" key="3">
    <source>
        <dbReference type="ARBA" id="ARBA00022723"/>
    </source>
</evidence>
<dbReference type="GO" id="GO:0005524">
    <property type="term" value="F:ATP binding"/>
    <property type="evidence" value="ECO:0007669"/>
    <property type="project" value="UniProtKB-UniRule"/>
</dbReference>
<dbReference type="Proteomes" id="UP000095237">
    <property type="component" value="Unassembled WGS sequence"/>
</dbReference>
<feature type="binding site" evidence="9">
    <location>
        <begin position="124"/>
        <end position="127"/>
    </location>
    <ligand>
        <name>ATP</name>
        <dbReference type="ChEBI" id="CHEBI:30616"/>
    </ligand>
</feature>
<dbReference type="Gene3D" id="3.40.50.300">
    <property type="entry name" value="P-loop containing nucleotide triphosphate hydrolases"/>
    <property type="match status" value="1"/>
</dbReference>
<feature type="binding site" evidence="9">
    <location>
        <position position="29"/>
    </location>
    <ligand>
        <name>Mg(2+)</name>
        <dbReference type="ChEBI" id="CHEBI:18420"/>
    </ligand>
</feature>
<evidence type="ECO:0000256" key="2">
    <source>
        <dbReference type="ARBA" id="ARBA00022598"/>
    </source>
</evidence>
<comment type="caution">
    <text evidence="9">Lacks conserved residue(s) required for the propagation of feature annotation.</text>
</comment>
<dbReference type="GO" id="GO:0004141">
    <property type="term" value="F:dethiobiotin synthase activity"/>
    <property type="evidence" value="ECO:0007669"/>
    <property type="project" value="UniProtKB-UniRule"/>
</dbReference>
<evidence type="ECO:0000256" key="6">
    <source>
        <dbReference type="ARBA" id="ARBA00022840"/>
    </source>
</evidence>
<dbReference type="Pfam" id="PF13500">
    <property type="entry name" value="AAA_26"/>
    <property type="match status" value="1"/>
</dbReference>
<feature type="binding site" evidence="9">
    <location>
        <position position="54"/>
    </location>
    <ligand>
        <name>substrate</name>
    </ligand>
</feature>
<organism evidence="10 11">
    <name type="scientific">Endomicrobium trichonymphae</name>
    <dbReference type="NCBI Taxonomy" id="1408204"/>
    <lineage>
        <taxon>Bacteria</taxon>
        <taxon>Pseudomonadati</taxon>
        <taxon>Elusimicrobiota</taxon>
        <taxon>Endomicrobiia</taxon>
        <taxon>Endomicrobiales</taxon>
        <taxon>Endomicrobiaceae</taxon>
        <taxon>Candidatus Endomicrobiellum</taxon>
    </lineage>
</organism>
<reference evidence="10 11" key="1">
    <citation type="submission" date="2015-11" db="EMBL/GenBank/DDBJ databases">
        <title>Evidence for parallel genomic evolution in an endosymbiosis of termite gut flagellates.</title>
        <authorList>
            <person name="Zheng H."/>
        </authorList>
    </citation>
    <scope>NUCLEOTIDE SEQUENCE [LARGE SCALE GENOMIC DNA]</scope>
    <source>
        <strain evidence="10 11">CET450</strain>
    </source>
</reference>
<dbReference type="EC" id="6.3.3.3" evidence="9"/>
<keyword evidence="6 9" id="KW-0067">ATP-binding</keyword>
<evidence type="ECO:0000313" key="10">
    <source>
        <dbReference type="EMBL" id="OEG71691.1"/>
    </source>
</evidence>
<comment type="similarity">
    <text evidence="9">Belongs to the dethiobiotin synthetase family.</text>
</comment>
<comment type="subunit">
    <text evidence="9">Homodimer.</text>
</comment>
<dbReference type="UniPathway" id="UPA00078">
    <property type="reaction ID" value="UER00161"/>
</dbReference>
<comment type="catalytic activity">
    <reaction evidence="8">
        <text>(7R,8S)-8-amino-7-(carboxyamino)nonanoate + ATP = (4R,5S)-dethiobiotin + ADP + phosphate + H(+)</text>
        <dbReference type="Rhea" id="RHEA:63684"/>
        <dbReference type="ChEBI" id="CHEBI:15378"/>
        <dbReference type="ChEBI" id="CHEBI:30616"/>
        <dbReference type="ChEBI" id="CHEBI:43474"/>
        <dbReference type="ChEBI" id="CHEBI:149470"/>
        <dbReference type="ChEBI" id="CHEBI:149473"/>
        <dbReference type="ChEBI" id="CHEBI:456216"/>
    </reaction>
</comment>
<keyword evidence="5 9" id="KW-0093">Biotin biosynthesis</keyword>
<keyword evidence="2 9" id="KW-0436">Ligase</keyword>
<keyword evidence="1 9" id="KW-0963">Cytoplasm</keyword>
<dbReference type="PANTHER" id="PTHR43210">
    <property type="entry name" value="DETHIOBIOTIN SYNTHETASE"/>
    <property type="match status" value="1"/>
</dbReference>
<proteinExistence type="inferred from homology"/>
<evidence type="ECO:0000256" key="4">
    <source>
        <dbReference type="ARBA" id="ARBA00022741"/>
    </source>
</evidence>
<dbReference type="PANTHER" id="PTHR43210:SF2">
    <property type="entry name" value="ATP-DEPENDENT DETHIOBIOTIN SYNTHETASE BIOD 2"/>
    <property type="match status" value="1"/>
</dbReference>
<comment type="pathway">
    <text evidence="9">Cofactor biosynthesis; biotin biosynthesis; biotin from 7,8-diaminononanoate: step 1/2.</text>
</comment>
<feature type="binding site" evidence="9">
    <location>
        <begin position="25"/>
        <end position="30"/>
    </location>
    <ligand>
        <name>ATP</name>
        <dbReference type="ChEBI" id="CHEBI:30616"/>
    </ligand>
</feature>
<evidence type="ECO:0000256" key="7">
    <source>
        <dbReference type="ARBA" id="ARBA00022842"/>
    </source>
</evidence>
<comment type="cofactor">
    <cofactor evidence="9">
        <name>Mg(2+)</name>
        <dbReference type="ChEBI" id="CHEBI:18420"/>
    </cofactor>
</comment>
<keyword evidence="7 9" id="KW-0460">Magnesium</keyword>
<dbReference type="EMBL" id="LNVX01000117">
    <property type="protein sequence ID" value="OEG71691.1"/>
    <property type="molecule type" value="Genomic_DNA"/>
</dbReference>
<evidence type="ECO:0000256" key="9">
    <source>
        <dbReference type="HAMAP-Rule" id="MF_00336"/>
    </source>
</evidence>
<dbReference type="InterPro" id="IPR027417">
    <property type="entry name" value="P-loop_NTPase"/>
</dbReference>
<comment type="caution">
    <text evidence="10">The sequence shown here is derived from an EMBL/GenBank/DDBJ whole genome shotgun (WGS) entry which is preliminary data.</text>
</comment>
<comment type="subcellular location">
    <subcellularLocation>
        <location evidence="9">Cytoplasm</location>
    </subcellularLocation>
</comment>
<evidence type="ECO:0000256" key="1">
    <source>
        <dbReference type="ARBA" id="ARBA00022490"/>
    </source>
</evidence>
<dbReference type="GO" id="GO:0000287">
    <property type="term" value="F:magnesium ion binding"/>
    <property type="evidence" value="ECO:0007669"/>
    <property type="project" value="UniProtKB-UniRule"/>
</dbReference>
<protein>
    <recommendedName>
        <fullName evidence="9">ATP-dependent dethiobiotin synthetase BioD</fullName>
        <ecNumber evidence="9">6.3.3.3</ecNumber>
    </recommendedName>
    <alternativeName>
        <fullName evidence="9">DTB synthetase</fullName>
        <shortName evidence="9">DTBS</shortName>
    </alternativeName>
    <alternativeName>
        <fullName evidence="9">Dethiobiotin synthase</fullName>
    </alternativeName>
</protein>
<dbReference type="GO" id="GO:0005829">
    <property type="term" value="C:cytosol"/>
    <property type="evidence" value="ECO:0007669"/>
    <property type="project" value="TreeGrafter"/>
</dbReference>
<dbReference type="PIRSF" id="PIRSF006755">
    <property type="entry name" value="DTB_synth"/>
    <property type="match status" value="1"/>
</dbReference>
<feature type="binding site" evidence="9">
    <location>
        <position position="124"/>
    </location>
    <ligand>
        <name>Mg(2+)</name>
        <dbReference type="ChEBI" id="CHEBI:18420"/>
    </ligand>
</feature>
<keyword evidence="11" id="KW-1185">Reference proteome</keyword>
<comment type="function">
    <text evidence="9">Catalyzes a mechanistically unusual reaction, the ATP-dependent insertion of CO2 between the N7 and N8 nitrogen atoms of 7,8-diaminopelargonic acid (DAPA, also called 7,8-diammoniononanoate) to form a ureido ring.</text>
</comment>
<dbReference type="AlphaFoldDB" id="A0A1E5IML8"/>
<dbReference type="HAMAP" id="MF_00336">
    <property type="entry name" value="BioD"/>
    <property type="match status" value="1"/>
</dbReference>
<name>A0A1E5IML8_ENDTX</name>
<dbReference type="InterPro" id="IPR004472">
    <property type="entry name" value="DTB_synth_BioD"/>
</dbReference>
<feature type="active site" evidence="9">
    <location>
        <position position="50"/>
    </location>
</feature>
<evidence type="ECO:0000313" key="11">
    <source>
        <dbReference type="Proteomes" id="UP000095237"/>
    </source>
</evidence>
<dbReference type="NCBIfam" id="TIGR00347">
    <property type="entry name" value="bioD"/>
    <property type="match status" value="1"/>
</dbReference>
<accession>A0A1E5IML8</accession>
<evidence type="ECO:0000256" key="8">
    <source>
        <dbReference type="ARBA" id="ARBA00047386"/>
    </source>
</evidence>
<keyword evidence="3 9" id="KW-0479">Metal-binding</keyword>
<dbReference type="CDD" id="cd03109">
    <property type="entry name" value="DTBS"/>
    <property type="match status" value="1"/>
</dbReference>
<dbReference type="SUPFAM" id="SSF52540">
    <property type="entry name" value="P-loop containing nucleoside triphosphate hydrolases"/>
    <property type="match status" value="1"/>
</dbReference>
<dbReference type="GO" id="GO:0009102">
    <property type="term" value="P:biotin biosynthetic process"/>
    <property type="evidence" value="ECO:0007669"/>
    <property type="project" value="UniProtKB-UniRule"/>
</dbReference>
<keyword evidence="4 9" id="KW-0547">Nucleotide-binding</keyword>
<feature type="binding site" evidence="9">
    <location>
        <position position="59"/>
    </location>
    <ligand>
        <name>ATP</name>
        <dbReference type="ChEBI" id="CHEBI:30616"/>
    </ligand>
</feature>
<evidence type="ECO:0000256" key="5">
    <source>
        <dbReference type="ARBA" id="ARBA00022756"/>
    </source>
</evidence>
<feature type="binding site" evidence="9">
    <location>
        <position position="59"/>
    </location>
    <ligand>
        <name>Mg(2+)</name>
        <dbReference type="ChEBI" id="CHEBI:18420"/>
    </ligand>
</feature>
<comment type="catalytic activity">
    <reaction evidence="9">
        <text>(7R,8S)-7,8-diammoniononanoate + CO2 + ATP = (4R,5S)-dethiobiotin + ADP + phosphate + 3 H(+)</text>
        <dbReference type="Rhea" id="RHEA:15805"/>
        <dbReference type="ChEBI" id="CHEBI:15378"/>
        <dbReference type="ChEBI" id="CHEBI:16526"/>
        <dbReference type="ChEBI" id="CHEBI:30616"/>
        <dbReference type="ChEBI" id="CHEBI:43474"/>
        <dbReference type="ChEBI" id="CHEBI:149469"/>
        <dbReference type="ChEBI" id="CHEBI:149473"/>
        <dbReference type="ChEBI" id="CHEBI:456216"/>
        <dbReference type="EC" id="6.3.3.3"/>
    </reaction>
</comment>